<name>A0A9P7CZF9_9AGAM</name>
<dbReference type="OrthoDB" id="2684402at2759"/>
<feature type="domain" description="CCR4-NOT transcription complex subunit 1" evidence="1">
    <location>
        <begin position="17"/>
        <end position="141"/>
    </location>
</feature>
<dbReference type="AlphaFoldDB" id="A0A9P7CZF9"/>
<evidence type="ECO:0000313" key="3">
    <source>
        <dbReference type="Proteomes" id="UP000714275"/>
    </source>
</evidence>
<organism evidence="2 3">
    <name type="scientific">Suillus placidus</name>
    <dbReference type="NCBI Taxonomy" id="48579"/>
    <lineage>
        <taxon>Eukaryota</taxon>
        <taxon>Fungi</taxon>
        <taxon>Dikarya</taxon>
        <taxon>Basidiomycota</taxon>
        <taxon>Agaricomycotina</taxon>
        <taxon>Agaricomycetes</taxon>
        <taxon>Agaricomycetidae</taxon>
        <taxon>Boletales</taxon>
        <taxon>Suillineae</taxon>
        <taxon>Suillaceae</taxon>
        <taxon>Suillus</taxon>
    </lineage>
</organism>
<keyword evidence="3" id="KW-1185">Reference proteome</keyword>
<protein>
    <recommendedName>
        <fullName evidence="1">CCR4-NOT transcription complex subunit 1 domain-containing protein</fullName>
    </recommendedName>
</protein>
<sequence length="144" mass="15539">MSIVVSTQLAPYNGNHSFKRAVQVAVDHAIREIIIPVGERSVMIAGILIRKLVAKDFAMEANEEKLRKAGHLMAQKLARSLALVTCKEPLKSNLGGHLRSSLVDHGFNDQTISEQVLAILVQDNVDVACAAIEKAAMERAVTGG</sequence>
<comment type="caution">
    <text evidence="2">The sequence shown here is derived from an EMBL/GenBank/DDBJ whole genome shotgun (WGS) entry which is preliminary data.</text>
</comment>
<dbReference type="EMBL" id="JABBWD010000058">
    <property type="protein sequence ID" value="KAG1771583.1"/>
    <property type="molecule type" value="Genomic_DNA"/>
</dbReference>
<dbReference type="GO" id="GO:0030015">
    <property type="term" value="C:CCR4-NOT core complex"/>
    <property type="evidence" value="ECO:0007669"/>
    <property type="project" value="InterPro"/>
</dbReference>
<dbReference type="GO" id="GO:0017148">
    <property type="term" value="P:negative regulation of translation"/>
    <property type="evidence" value="ECO:0007669"/>
    <property type="project" value="InterPro"/>
</dbReference>
<dbReference type="PANTHER" id="PTHR13162">
    <property type="entry name" value="CCR4-NOT TRANSCRIPTION COMPLEX"/>
    <property type="match status" value="1"/>
</dbReference>
<accession>A0A9P7CZF9</accession>
<dbReference type="GO" id="GO:0000932">
    <property type="term" value="C:P-body"/>
    <property type="evidence" value="ECO:0007669"/>
    <property type="project" value="TreeGrafter"/>
</dbReference>
<dbReference type="PANTHER" id="PTHR13162:SF8">
    <property type="entry name" value="CCR4-NOT TRANSCRIPTION COMPLEX SUBUNIT 1"/>
    <property type="match status" value="1"/>
</dbReference>
<evidence type="ECO:0000313" key="2">
    <source>
        <dbReference type="EMBL" id="KAG1771583.1"/>
    </source>
</evidence>
<dbReference type="GO" id="GO:0060090">
    <property type="term" value="F:molecular adaptor activity"/>
    <property type="evidence" value="ECO:0007669"/>
    <property type="project" value="TreeGrafter"/>
</dbReference>
<reference evidence="2" key="1">
    <citation type="journal article" date="2020" name="New Phytol.">
        <title>Comparative genomics reveals dynamic genome evolution in host specialist ectomycorrhizal fungi.</title>
        <authorList>
            <person name="Lofgren L.A."/>
            <person name="Nguyen N.H."/>
            <person name="Vilgalys R."/>
            <person name="Ruytinx J."/>
            <person name="Liao H.L."/>
            <person name="Branco S."/>
            <person name="Kuo A."/>
            <person name="LaButti K."/>
            <person name="Lipzen A."/>
            <person name="Andreopoulos W."/>
            <person name="Pangilinan J."/>
            <person name="Riley R."/>
            <person name="Hundley H."/>
            <person name="Na H."/>
            <person name="Barry K."/>
            <person name="Grigoriev I.V."/>
            <person name="Stajich J.E."/>
            <person name="Kennedy P.G."/>
        </authorList>
    </citation>
    <scope>NUCLEOTIDE SEQUENCE</scope>
    <source>
        <strain evidence="2">DOB743</strain>
    </source>
</reference>
<dbReference type="GO" id="GO:0000288">
    <property type="term" value="P:nuclear-transcribed mRNA catabolic process, deadenylation-dependent decay"/>
    <property type="evidence" value="ECO:0007669"/>
    <property type="project" value="TreeGrafter"/>
</dbReference>
<gene>
    <name evidence="2" type="ORF">EV702DRAFT_640013</name>
</gene>
<dbReference type="Proteomes" id="UP000714275">
    <property type="component" value="Unassembled WGS sequence"/>
</dbReference>
<proteinExistence type="predicted"/>
<dbReference type="InterPro" id="IPR040398">
    <property type="entry name" value="Not1"/>
</dbReference>
<dbReference type="InterPro" id="IPR024557">
    <property type="entry name" value="CNOT1_dom_4"/>
</dbReference>
<evidence type="ECO:0000259" key="1">
    <source>
        <dbReference type="Pfam" id="PF12842"/>
    </source>
</evidence>
<dbReference type="Pfam" id="PF12842">
    <property type="entry name" value="DUF3819"/>
    <property type="match status" value="1"/>
</dbReference>